<evidence type="ECO:0000256" key="7">
    <source>
        <dbReference type="RuleBase" id="RU000416"/>
    </source>
</evidence>
<dbReference type="GeneID" id="90993177"/>
<dbReference type="GO" id="GO:0009307">
    <property type="term" value="P:DNA restriction-modification system"/>
    <property type="evidence" value="ECO:0007669"/>
    <property type="project" value="UniProtKB-KW"/>
</dbReference>
<dbReference type="PANTHER" id="PTHR10629:SF52">
    <property type="entry name" value="DNA (CYTOSINE-5)-METHYLTRANSFERASE 1"/>
    <property type="match status" value="1"/>
</dbReference>
<keyword evidence="11" id="KW-1185">Reference proteome</keyword>
<comment type="similarity">
    <text evidence="6 7">Belongs to the class I-like SAM-binding methyltransferase superfamily. C5-methyltransferase family.</text>
</comment>
<dbReference type="PROSITE" id="PS00094">
    <property type="entry name" value="C5_MTASE_1"/>
    <property type="match status" value="1"/>
</dbReference>
<dbReference type="KEGG" id="mam:Mesau_05998"/>
<reference evidence="11" key="1">
    <citation type="submission" date="2012-02" db="EMBL/GenBank/DDBJ databases">
        <title>Complete sequence of Mesorhizobium australicum WSM2073.</title>
        <authorList>
            <person name="Lucas S."/>
            <person name="Han J."/>
            <person name="Lapidus A."/>
            <person name="Cheng J.-F."/>
            <person name="Goodwin L."/>
            <person name="Pitluck S."/>
            <person name="Peters L."/>
            <person name="Gu W."/>
            <person name="Detter J.C."/>
            <person name="Han C."/>
            <person name="Tapia R."/>
            <person name="Land M."/>
            <person name="Hauser L."/>
            <person name="Kyrpides N."/>
            <person name="Ivanova N."/>
            <person name="Pagani I."/>
            <person name="Reeve W.G."/>
            <person name="Howieson J.G."/>
            <person name="Tiwari R.P."/>
            <person name="O'Hara G.W."/>
            <person name="Atkins C.A."/>
            <person name="Ronson C.W."/>
            <person name="Nandasena K.G."/>
            <person name="Woyke T."/>
        </authorList>
    </citation>
    <scope>NUCLEOTIDE SEQUENCE [LARGE SCALE GENOMIC DNA]</scope>
    <source>
        <strain evidence="11">LMG 24608 / HAMBI 3006 / WSM2073</strain>
    </source>
</reference>
<comment type="catalytic activity">
    <reaction evidence="5 8">
        <text>a 2'-deoxycytidine in DNA + S-adenosyl-L-methionine = a 5-methyl-2'-deoxycytidine in DNA + S-adenosyl-L-homocysteine + H(+)</text>
        <dbReference type="Rhea" id="RHEA:13681"/>
        <dbReference type="Rhea" id="RHEA-COMP:11369"/>
        <dbReference type="Rhea" id="RHEA-COMP:11370"/>
        <dbReference type="ChEBI" id="CHEBI:15378"/>
        <dbReference type="ChEBI" id="CHEBI:57856"/>
        <dbReference type="ChEBI" id="CHEBI:59789"/>
        <dbReference type="ChEBI" id="CHEBI:85452"/>
        <dbReference type="ChEBI" id="CHEBI:85454"/>
        <dbReference type="EC" id="2.1.1.37"/>
    </reaction>
</comment>
<dbReference type="PRINTS" id="PR00105">
    <property type="entry name" value="C5METTRFRASE"/>
</dbReference>
<gene>
    <name evidence="10" type="ordered locus">Mesau_05998</name>
</gene>
<dbReference type="InterPro" id="IPR018117">
    <property type="entry name" value="C5_DNA_meth_AS"/>
</dbReference>
<evidence type="ECO:0000313" key="11">
    <source>
        <dbReference type="Proteomes" id="UP000010998"/>
    </source>
</evidence>
<dbReference type="PROSITE" id="PS51679">
    <property type="entry name" value="SAM_MT_C5"/>
    <property type="match status" value="1"/>
</dbReference>
<evidence type="ECO:0000313" key="10">
    <source>
        <dbReference type="EMBL" id="AGB48218.1"/>
    </source>
</evidence>
<keyword evidence="4" id="KW-0680">Restriction system</keyword>
<organism evidence="10 11">
    <name type="scientific">Mesorhizobium australicum (strain HAMBI 3006 / LMG 24608 / WSM2073)</name>
    <dbReference type="NCBI Taxonomy" id="754035"/>
    <lineage>
        <taxon>Bacteria</taxon>
        <taxon>Pseudomonadati</taxon>
        <taxon>Pseudomonadota</taxon>
        <taxon>Alphaproteobacteria</taxon>
        <taxon>Hyphomicrobiales</taxon>
        <taxon>Phyllobacteriaceae</taxon>
        <taxon>Mesorhizobium</taxon>
    </lineage>
</organism>
<dbReference type="EMBL" id="CP003358">
    <property type="protein sequence ID" value="AGB48218.1"/>
    <property type="molecule type" value="Genomic_DNA"/>
</dbReference>
<dbReference type="AlphaFoldDB" id="L0KVW8"/>
<evidence type="ECO:0000256" key="9">
    <source>
        <dbReference type="SAM" id="MobiDB-lite"/>
    </source>
</evidence>
<evidence type="ECO:0000256" key="5">
    <source>
        <dbReference type="ARBA" id="ARBA00047422"/>
    </source>
</evidence>
<dbReference type="Gene3D" id="3.90.120.10">
    <property type="entry name" value="DNA Methylase, subunit A, domain 2"/>
    <property type="match status" value="1"/>
</dbReference>
<name>L0KVW8_MESAW</name>
<evidence type="ECO:0000256" key="4">
    <source>
        <dbReference type="ARBA" id="ARBA00022747"/>
    </source>
</evidence>
<dbReference type="EC" id="2.1.1.37" evidence="8"/>
<protein>
    <recommendedName>
        <fullName evidence="8">Cytosine-specific methyltransferase</fullName>
        <ecNumber evidence="8">2.1.1.37</ecNumber>
    </recommendedName>
</protein>
<evidence type="ECO:0000256" key="2">
    <source>
        <dbReference type="ARBA" id="ARBA00022679"/>
    </source>
</evidence>
<dbReference type="NCBIfam" id="TIGR00675">
    <property type="entry name" value="dcm"/>
    <property type="match status" value="1"/>
</dbReference>
<dbReference type="Gene3D" id="3.40.50.150">
    <property type="entry name" value="Vaccinia Virus protein VP39"/>
    <property type="match status" value="1"/>
</dbReference>
<dbReference type="Pfam" id="PF00145">
    <property type="entry name" value="DNA_methylase"/>
    <property type="match status" value="1"/>
</dbReference>
<dbReference type="PROSITE" id="PS00095">
    <property type="entry name" value="C5_MTASE_2"/>
    <property type="match status" value="1"/>
</dbReference>
<accession>L0KVW8</accession>
<dbReference type="RefSeq" id="WP_015319263.1">
    <property type="nucleotide sequence ID" value="NC_019973.1"/>
</dbReference>
<keyword evidence="2 6" id="KW-0808">Transferase</keyword>
<evidence type="ECO:0000256" key="6">
    <source>
        <dbReference type="PROSITE-ProRule" id="PRU01016"/>
    </source>
</evidence>
<dbReference type="InterPro" id="IPR031303">
    <property type="entry name" value="C5_meth_CS"/>
</dbReference>
<dbReference type="HOGENOM" id="CLU_006958_2_4_5"/>
<dbReference type="eggNOG" id="COG0270">
    <property type="taxonomic scope" value="Bacteria"/>
</dbReference>
<dbReference type="PANTHER" id="PTHR10629">
    <property type="entry name" value="CYTOSINE-SPECIFIC METHYLTRANSFERASE"/>
    <property type="match status" value="1"/>
</dbReference>
<feature type="region of interest" description="Disordered" evidence="9">
    <location>
        <begin position="254"/>
        <end position="274"/>
    </location>
</feature>
<evidence type="ECO:0000256" key="1">
    <source>
        <dbReference type="ARBA" id="ARBA00022603"/>
    </source>
</evidence>
<dbReference type="Proteomes" id="UP000010998">
    <property type="component" value="Chromosome"/>
</dbReference>
<dbReference type="OrthoDB" id="9813719at2"/>
<keyword evidence="1 6" id="KW-0489">Methyltransferase</keyword>
<proteinExistence type="inferred from homology"/>
<dbReference type="InterPro" id="IPR050390">
    <property type="entry name" value="C5-Methyltransferase"/>
</dbReference>
<evidence type="ECO:0000256" key="3">
    <source>
        <dbReference type="ARBA" id="ARBA00022691"/>
    </source>
</evidence>
<evidence type="ECO:0000256" key="8">
    <source>
        <dbReference type="RuleBase" id="RU000417"/>
    </source>
</evidence>
<dbReference type="InterPro" id="IPR029063">
    <property type="entry name" value="SAM-dependent_MTases_sf"/>
</dbReference>
<dbReference type="REBASE" id="43312">
    <property type="entry name" value="M.Mau2073ORF3321P"/>
</dbReference>
<dbReference type="InterPro" id="IPR001525">
    <property type="entry name" value="C5_MeTfrase"/>
</dbReference>
<dbReference type="GO" id="GO:0003886">
    <property type="term" value="F:DNA (cytosine-5-)-methyltransferase activity"/>
    <property type="evidence" value="ECO:0007669"/>
    <property type="project" value="UniProtKB-EC"/>
</dbReference>
<sequence>MKDRRFVDLFSGCGGLSLGLSMAGMQGLFAVERDHMAFRTFHANFVSKSSNRGHAFEWPTWLEQRAWGIDELLEEHKADLLELRGKVDVLAGGPPCQGFSFAGRRVEDDPRNQLFHKYVEAVDAIRPAALILENVPGMRVVHRPSNVVELQVGPAPKKRSFYDRLVESLDGVGYRVEAELVDASRFGVPQKRSRLIAIGVRQDLAGWLEGGVRRLFELLEEVRASQLEQLGLPDAISAREAISDLEIAGVQLRPCEDPESPRGFQEARRGEPATRYQRLMRGDHERQPDSMRLARHRDDVRERFGRILAECRRGVRMDDEARRGYGLKKHRIYPMSPTEPAPTITTLPDDVLHYSEPRILTVRESARLQSFPDWFQFKGKFTTGGDRRTKECPRYTQVGNAVPPYLARAIGSALCKALDEIEIGRKVFGQARKRPTMAALG</sequence>
<feature type="compositionally biased region" description="Basic and acidic residues" evidence="9">
    <location>
        <begin position="254"/>
        <end position="272"/>
    </location>
</feature>
<dbReference type="GO" id="GO:0032259">
    <property type="term" value="P:methylation"/>
    <property type="evidence" value="ECO:0007669"/>
    <property type="project" value="UniProtKB-KW"/>
</dbReference>
<feature type="active site" evidence="6">
    <location>
        <position position="96"/>
    </location>
</feature>
<keyword evidence="3 6" id="KW-0949">S-adenosyl-L-methionine</keyword>
<dbReference type="SUPFAM" id="SSF53335">
    <property type="entry name" value="S-adenosyl-L-methionine-dependent methyltransferases"/>
    <property type="match status" value="1"/>
</dbReference>
<dbReference type="STRING" id="754035.Mesau_05998"/>